<evidence type="ECO:0000256" key="1">
    <source>
        <dbReference type="SAM" id="MobiDB-lite"/>
    </source>
</evidence>
<evidence type="ECO:0000313" key="3">
    <source>
        <dbReference type="Proteomes" id="UP001054857"/>
    </source>
</evidence>
<feature type="compositionally biased region" description="Low complexity" evidence="1">
    <location>
        <begin position="113"/>
        <end position="128"/>
    </location>
</feature>
<accession>A0AAD3DPQ4</accession>
<dbReference type="AlphaFoldDB" id="A0AAD3DPQ4"/>
<protein>
    <submittedName>
        <fullName evidence="2">Uncharacterized protein</fullName>
    </submittedName>
</protein>
<proteinExistence type="predicted"/>
<feature type="region of interest" description="Disordered" evidence="1">
    <location>
        <begin position="101"/>
        <end position="128"/>
    </location>
</feature>
<gene>
    <name evidence="2" type="ORF">Agub_g7234</name>
</gene>
<comment type="caution">
    <text evidence="2">The sequence shown here is derived from an EMBL/GenBank/DDBJ whole genome shotgun (WGS) entry which is preliminary data.</text>
</comment>
<feature type="compositionally biased region" description="Gly residues" evidence="1">
    <location>
        <begin position="216"/>
        <end position="229"/>
    </location>
</feature>
<evidence type="ECO:0000313" key="2">
    <source>
        <dbReference type="EMBL" id="GFR45780.1"/>
    </source>
</evidence>
<reference evidence="2 3" key="1">
    <citation type="journal article" date="2021" name="Sci. Rep.">
        <title>Genome sequencing of the multicellular alga Astrephomene provides insights into convergent evolution of germ-soma differentiation.</title>
        <authorList>
            <person name="Yamashita S."/>
            <person name="Yamamoto K."/>
            <person name="Matsuzaki R."/>
            <person name="Suzuki S."/>
            <person name="Yamaguchi H."/>
            <person name="Hirooka S."/>
            <person name="Minakuchi Y."/>
            <person name="Miyagishima S."/>
            <person name="Kawachi M."/>
            <person name="Toyoda A."/>
            <person name="Nozaki H."/>
        </authorList>
    </citation>
    <scope>NUCLEOTIDE SEQUENCE [LARGE SCALE GENOMIC DNA]</scope>
    <source>
        <strain evidence="2 3">NIES-4017</strain>
    </source>
</reference>
<sequence>GQRGGGEGEEEEEEEAGPMEILVDAFRSGEVCYLSEAADRISELVGSAVRIDPRVLQESRPLPPRTFLLRLLSNLRNIYLTTQQVDPLLDVIKFMRATLEEPGAGDPHQQPASSKSSKTTPKTPSSSPSAGLFFPAGSFFSSPAASAALARDEGLCYFALRRYPEAAEALREYLRLAEEAARAAAAESEPPPLPAEEVHTVAAVLREAARRMRQQGGQGGEQQGGQGGGPQPPEEPGEAGAGL</sequence>
<dbReference type="Proteomes" id="UP001054857">
    <property type="component" value="Unassembled WGS sequence"/>
</dbReference>
<dbReference type="EMBL" id="BMAR01000010">
    <property type="protein sequence ID" value="GFR45780.1"/>
    <property type="molecule type" value="Genomic_DNA"/>
</dbReference>
<name>A0AAD3DPQ4_9CHLO</name>
<keyword evidence="3" id="KW-1185">Reference proteome</keyword>
<organism evidence="2 3">
    <name type="scientific">Astrephomene gubernaculifera</name>
    <dbReference type="NCBI Taxonomy" id="47775"/>
    <lineage>
        <taxon>Eukaryota</taxon>
        <taxon>Viridiplantae</taxon>
        <taxon>Chlorophyta</taxon>
        <taxon>core chlorophytes</taxon>
        <taxon>Chlorophyceae</taxon>
        <taxon>CS clade</taxon>
        <taxon>Chlamydomonadales</taxon>
        <taxon>Astrephomenaceae</taxon>
        <taxon>Astrephomene</taxon>
    </lineage>
</organism>
<feature type="non-terminal residue" evidence="2">
    <location>
        <position position="243"/>
    </location>
</feature>
<feature type="region of interest" description="Disordered" evidence="1">
    <location>
        <begin position="206"/>
        <end position="243"/>
    </location>
</feature>